<reference evidence="9 10" key="1">
    <citation type="submission" date="2014-04" db="EMBL/GenBank/DDBJ databases">
        <authorList>
            <consortium name="DOE Joint Genome Institute"/>
            <person name="Kuo A."/>
            <person name="Kohler A."/>
            <person name="Costa M.D."/>
            <person name="Nagy L.G."/>
            <person name="Floudas D."/>
            <person name="Copeland A."/>
            <person name="Barry K.W."/>
            <person name="Cichocki N."/>
            <person name="Veneault-Fourrey C."/>
            <person name="LaButti K."/>
            <person name="Lindquist E.A."/>
            <person name="Lipzen A."/>
            <person name="Lundell T."/>
            <person name="Morin E."/>
            <person name="Murat C."/>
            <person name="Sun H."/>
            <person name="Tunlid A."/>
            <person name="Henrissat B."/>
            <person name="Grigoriev I.V."/>
            <person name="Hibbett D.S."/>
            <person name="Martin F."/>
            <person name="Nordberg H.P."/>
            <person name="Cantor M.N."/>
            <person name="Hua S.X."/>
        </authorList>
    </citation>
    <scope>NUCLEOTIDE SEQUENCE [LARGE SCALE GENOMIC DNA]</scope>
    <source>
        <strain evidence="9 10">441</strain>
    </source>
</reference>
<proteinExistence type="inferred from homology"/>
<organism evidence="9 10">
    <name type="scientific">Pisolithus microcarpus 441</name>
    <dbReference type="NCBI Taxonomy" id="765257"/>
    <lineage>
        <taxon>Eukaryota</taxon>
        <taxon>Fungi</taxon>
        <taxon>Dikarya</taxon>
        <taxon>Basidiomycota</taxon>
        <taxon>Agaricomycotina</taxon>
        <taxon>Agaricomycetes</taxon>
        <taxon>Agaricomycetidae</taxon>
        <taxon>Boletales</taxon>
        <taxon>Sclerodermatineae</taxon>
        <taxon>Pisolithaceae</taxon>
        <taxon>Pisolithus</taxon>
    </lineage>
</organism>
<gene>
    <name evidence="9" type="ORF">PISMIDRAFT_690617</name>
    <name evidence="8" type="ORF">PISMIDRAFT_690625</name>
</gene>
<dbReference type="InterPro" id="IPR027417">
    <property type="entry name" value="P-loop_NTPase"/>
</dbReference>
<keyword evidence="10" id="KW-1185">Reference proteome</keyword>
<evidence type="ECO:0000256" key="5">
    <source>
        <dbReference type="ARBA" id="ARBA00023125"/>
    </source>
</evidence>
<dbReference type="OrthoDB" id="10251574at2759"/>
<sequence>MGSVFKTYLDVVHTRLGADGALAFDRSTRPVTGDRMPGVGDPGGAEDPEFEDCIAGGHRRRTRKAKLEAKLIEISRRHDVYDHLALSLAPSIQTMSRKAFCFGSRGGDPRYRRDINVLLVGDPGTSISQVLQYVHKITPEGVRFWQGVISSRNNALSIAKAGIITTLNARTSILAAANPVKSRCNVNLPVTQNINLPPTLISCFDLLYLVLDQGDETLDRKLAQHLVGMYLEDATLTGSEYDILPLEDLAAYIDYSRNHINPVLSSEASDELVAAYVSLRSVSASDPRSSEKRITATTRQLESMIRLSEACARMCFATHVEAQDIQEACRLVREAIRTSAMDLRTGKIDMGLLNTGTGTGQRKLQDDMRKEILVILEGSGGKGKGIRWGDAVKHLAEQSTIGVGAAGFTEVIKAFENEGLLTVVGERDKRKVDGA</sequence>
<evidence type="ECO:0000256" key="6">
    <source>
        <dbReference type="RuleBase" id="RU004070"/>
    </source>
</evidence>
<evidence type="ECO:0000256" key="1">
    <source>
        <dbReference type="ARBA" id="ARBA00008010"/>
    </source>
</evidence>
<keyword evidence="3 6" id="KW-0547">Nucleotide-binding</keyword>
<comment type="similarity">
    <text evidence="1 6">Belongs to the MCM family.</text>
</comment>
<name>A0A0C9YT49_9AGAM</name>
<dbReference type="InterPro" id="IPR041562">
    <property type="entry name" value="MCM_lid"/>
</dbReference>
<feature type="domain" description="MCM C-terminal AAA(+) ATPase" evidence="7">
    <location>
        <begin position="73"/>
        <end position="142"/>
    </location>
</feature>
<dbReference type="InterPro" id="IPR031327">
    <property type="entry name" value="MCM"/>
</dbReference>
<dbReference type="EMBL" id="KN834314">
    <property type="protein sequence ID" value="KIK11063.1"/>
    <property type="molecule type" value="Genomic_DNA"/>
</dbReference>
<dbReference type="GO" id="GO:0042555">
    <property type="term" value="C:MCM complex"/>
    <property type="evidence" value="ECO:0007669"/>
    <property type="project" value="TreeGrafter"/>
</dbReference>
<evidence type="ECO:0000313" key="8">
    <source>
        <dbReference type="EMBL" id="KIK11056.1"/>
    </source>
</evidence>
<dbReference type="GO" id="GO:0017116">
    <property type="term" value="F:single-stranded DNA helicase activity"/>
    <property type="evidence" value="ECO:0007669"/>
    <property type="project" value="TreeGrafter"/>
</dbReference>
<evidence type="ECO:0000313" key="10">
    <source>
        <dbReference type="Proteomes" id="UP000054018"/>
    </source>
</evidence>
<evidence type="ECO:0000256" key="4">
    <source>
        <dbReference type="ARBA" id="ARBA00022840"/>
    </source>
</evidence>
<dbReference type="GO" id="GO:0005634">
    <property type="term" value="C:nucleus"/>
    <property type="evidence" value="ECO:0007669"/>
    <property type="project" value="TreeGrafter"/>
</dbReference>
<dbReference type="InterPro" id="IPR001208">
    <property type="entry name" value="MCM_dom"/>
</dbReference>
<dbReference type="SUPFAM" id="SSF52540">
    <property type="entry name" value="P-loop containing nucleoside triphosphate hydrolases"/>
    <property type="match status" value="1"/>
</dbReference>
<evidence type="ECO:0000313" key="9">
    <source>
        <dbReference type="EMBL" id="KIK11063.1"/>
    </source>
</evidence>
<reference evidence="10" key="2">
    <citation type="submission" date="2015-01" db="EMBL/GenBank/DDBJ databases">
        <title>Evolutionary Origins and Diversification of the Mycorrhizal Mutualists.</title>
        <authorList>
            <consortium name="DOE Joint Genome Institute"/>
            <consortium name="Mycorrhizal Genomics Consortium"/>
            <person name="Kohler A."/>
            <person name="Kuo A."/>
            <person name="Nagy L.G."/>
            <person name="Floudas D."/>
            <person name="Copeland A."/>
            <person name="Barry K.W."/>
            <person name="Cichocki N."/>
            <person name="Veneault-Fourrey C."/>
            <person name="LaButti K."/>
            <person name="Lindquist E.A."/>
            <person name="Lipzen A."/>
            <person name="Lundell T."/>
            <person name="Morin E."/>
            <person name="Murat C."/>
            <person name="Riley R."/>
            <person name="Ohm R."/>
            <person name="Sun H."/>
            <person name="Tunlid A."/>
            <person name="Henrissat B."/>
            <person name="Grigoriev I.V."/>
            <person name="Hibbett D.S."/>
            <person name="Martin F."/>
        </authorList>
    </citation>
    <scope>NUCLEOTIDE SEQUENCE [LARGE SCALE GENOMIC DNA]</scope>
    <source>
        <strain evidence="10">441</strain>
    </source>
</reference>
<dbReference type="PANTHER" id="PTHR11630:SF66">
    <property type="entry name" value="DNA REPLICATION LICENSING FACTOR MCM4"/>
    <property type="match status" value="1"/>
</dbReference>
<accession>A0A0C9YT49</accession>
<dbReference type="AlphaFoldDB" id="A0A0C9YT49"/>
<dbReference type="GO" id="GO:0003697">
    <property type="term" value="F:single-stranded DNA binding"/>
    <property type="evidence" value="ECO:0007669"/>
    <property type="project" value="TreeGrafter"/>
</dbReference>
<dbReference type="GO" id="GO:1902975">
    <property type="term" value="P:mitotic DNA replication initiation"/>
    <property type="evidence" value="ECO:0007669"/>
    <property type="project" value="TreeGrafter"/>
</dbReference>
<reference evidence="9" key="3">
    <citation type="submission" date="2015-02" db="EMBL/GenBank/DDBJ databases">
        <title>Evolutionary Origins and Diversification of the Mycorrhizal Mutualists.</title>
        <authorList>
            <consortium name="DOE Joint Genome Institute"/>
            <consortium name="Mycorrhizal Genomics Consortium"/>
            <person name="Kohler A."/>
            <person name="Kuo A."/>
            <person name="Nagy L.G."/>
            <person name="Floudas D."/>
            <person name="Copeland A."/>
            <person name="Barry K.W."/>
            <person name="Cichocki N."/>
            <person name="Veneault-Fourrey C."/>
            <person name="LaButti K."/>
            <person name="Lindquist E.A."/>
            <person name="Lipzen A."/>
            <person name="Lundell T."/>
            <person name="Morin E."/>
            <person name="Murat C."/>
            <person name="Riley R."/>
            <person name="Ohm R."/>
            <person name="Sun H."/>
            <person name="Tunlid A."/>
            <person name="Henrissat B."/>
            <person name="Grigoriev I.V."/>
            <person name="Hibbett D.S."/>
            <person name="Martin F."/>
        </authorList>
    </citation>
    <scope>NUCLEOTIDE SEQUENCE</scope>
    <source>
        <strain evidence="9 10">441</strain>
    </source>
</reference>
<dbReference type="Gene3D" id="3.40.50.300">
    <property type="entry name" value="P-loop containing nucleotide triphosphate hydrolases"/>
    <property type="match status" value="2"/>
</dbReference>
<evidence type="ECO:0000259" key="7">
    <source>
        <dbReference type="PROSITE" id="PS50051"/>
    </source>
</evidence>
<dbReference type="Pfam" id="PF17855">
    <property type="entry name" value="MCM_lid"/>
    <property type="match status" value="1"/>
</dbReference>
<evidence type="ECO:0000256" key="3">
    <source>
        <dbReference type="ARBA" id="ARBA00022741"/>
    </source>
</evidence>
<dbReference type="GO" id="GO:0000727">
    <property type="term" value="P:double-strand break repair via break-induced replication"/>
    <property type="evidence" value="ECO:0007669"/>
    <property type="project" value="TreeGrafter"/>
</dbReference>
<dbReference type="PROSITE" id="PS50051">
    <property type="entry name" value="MCM_2"/>
    <property type="match status" value="2"/>
</dbReference>
<dbReference type="SMART" id="SM00350">
    <property type="entry name" value="MCM"/>
    <property type="match status" value="1"/>
</dbReference>
<dbReference type="PANTHER" id="PTHR11630">
    <property type="entry name" value="DNA REPLICATION LICENSING FACTOR MCM FAMILY MEMBER"/>
    <property type="match status" value="1"/>
</dbReference>
<keyword evidence="4 6" id="KW-0067">ATP-binding</keyword>
<keyword evidence="2" id="KW-0235">DNA replication</keyword>
<dbReference type="Pfam" id="PF00493">
    <property type="entry name" value="MCM"/>
    <property type="match status" value="2"/>
</dbReference>
<dbReference type="PRINTS" id="PR01657">
    <property type="entry name" value="MCMFAMILY"/>
</dbReference>
<evidence type="ECO:0000256" key="2">
    <source>
        <dbReference type="ARBA" id="ARBA00022705"/>
    </source>
</evidence>
<dbReference type="HOGENOM" id="CLU_000995_7_2_1"/>
<dbReference type="GO" id="GO:0005524">
    <property type="term" value="F:ATP binding"/>
    <property type="evidence" value="ECO:0007669"/>
    <property type="project" value="UniProtKB-KW"/>
</dbReference>
<dbReference type="EMBL" id="KN834317">
    <property type="protein sequence ID" value="KIK11056.1"/>
    <property type="molecule type" value="Genomic_DNA"/>
</dbReference>
<dbReference type="Pfam" id="PF21128">
    <property type="entry name" value="WHD_MCM4"/>
    <property type="match status" value="1"/>
</dbReference>
<dbReference type="Proteomes" id="UP000054018">
    <property type="component" value="Unassembled WGS sequence"/>
</dbReference>
<dbReference type="GO" id="GO:0006271">
    <property type="term" value="P:DNA strand elongation involved in DNA replication"/>
    <property type="evidence" value="ECO:0007669"/>
    <property type="project" value="TreeGrafter"/>
</dbReference>
<feature type="domain" description="MCM C-terminal AAA(+) ATPase" evidence="7">
    <location>
        <begin position="156"/>
        <end position="226"/>
    </location>
</feature>
<dbReference type="STRING" id="765257.A0A0C9YT49"/>
<protein>
    <recommendedName>
        <fullName evidence="7">MCM C-terminal AAA(+) ATPase domain-containing protein</fullName>
    </recommendedName>
</protein>
<keyword evidence="5 6" id="KW-0238">DNA-binding</keyword>